<proteinExistence type="predicted"/>
<dbReference type="Proteomes" id="UP000339249">
    <property type="component" value="Unassembled WGS sequence"/>
</dbReference>
<organism evidence="1 2">
    <name type="scientific">Raoultella terrigena</name>
    <name type="common">Klebsiella terrigena</name>
    <dbReference type="NCBI Taxonomy" id="577"/>
    <lineage>
        <taxon>Bacteria</taxon>
        <taxon>Pseudomonadati</taxon>
        <taxon>Pseudomonadota</taxon>
        <taxon>Gammaproteobacteria</taxon>
        <taxon>Enterobacterales</taxon>
        <taxon>Enterobacteriaceae</taxon>
        <taxon>Klebsiella/Raoultella group</taxon>
        <taxon>Raoultella</taxon>
    </lineage>
</organism>
<reference evidence="1 2" key="1">
    <citation type="submission" date="2019-04" db="EMBL/GenBank/DDBJ databases">
        <authorList>
            <consortium name="Pathogen Informatics"/>
        </authorList>
    </citation>
    <scope>NUCLEOTIDE SEQUENCE [LARGE SCALE GENOMIC DNA]</scope>
    <source>
        <strain evidence="1 2">NCTC9185</strain>
    </source>
</reference>
<gene>
    <name evidence="1" type="ORF">NCTC9185_04915</name>
</gene>
<evidence type="ECO:0000313" key="1">
    <source>
        <dbReference type="EMBL" id="VTN12918.1"/>
    </source>
</evidence>
<accession>A0A4U9D9Q6</accession>
<evidence type="ECO:0000313" key="2">
    <source>
        <dbReference type="Proteomes" id="UP000339249"/>
    </source>
</evidence>
<protein>
    <submittedName>
        <fullName evidence="1">Uncharacterized protein</fullName>
    </submittedName>
</protein>
<name>A0A4U9D9Q6_RAOTE</name>
<sequence>MTTSELRKQKIILLPEALPYQECTTIIAIVYQTLLAELIQVRPNGGNFIQIMPGLPHIFTSSLQTITQSLKNALPRQRHHRTGVLMDNDIRTRKTVQNRLLHLVGNDVCLNQWQVIFHFQMYLNKASRP</sequence>
<dbReference type="EMBL" id="CABDVU010000001">
    <property type="protein sequence ID" value="VTN12918.1"/>
    <property type="molecule type" value="Genomic_DNA"/>
</dbReference>
<dbReference type="AlphaFoldDB" id="A0A4U9D9Q6"/>